<dbReference type="GO" id="GO:0051536">
    <property type="term" value="F:iron-sulfur cluster binding"/>
    <property type="evidence" value="ECO:0007669"/>
    <property type="project" value="UniProtKB-KW"/>
</dbReference>
<protein>
    <recommendedName>
        <fullName evidence="4">Glutaredoxin domain-containing protein</fullName>
    </recommendedName>
</protein>
<name>A0A834MN07_RHYFE</name>
<dbReference type="SUPFAM" id="SSF52833">
    <property type="entry name" value="Thioredoxin-like"/>
    <property type="match status" value="2"/>
</dbReference>
<dbReference type="GO" id="GO:0005634">
    <property type="term" value="C:nucleus"/>
    <property type="evidence" value="ECO:0007669"/>
    <property type="project" value="TreeGrafter"/>
</dbReference>
<dbReference type="PROSITE" id="PS51354">
    <property type="entry name" value="GLUTAREDOXIN_2"/>
    <property type="match status" value="1"/>
</dbReference>
<dbReference type="EMBL" id="JAACXV010000022">
    <property type="protein sequence ID" value="KAF7286770.1"/>
    <property type="molecule type" value="Genomic_DNA"/>
</dbReference>
<dbReference type="PANTHER" id="PTHR10293">
    <property type="entry name" value="GLUTAREDOXIN FAMILY MEMBER"/>
    <property type="match status" value="1"/>
</dbReference>
<dbReference type="PANTHER" id="PTHR10293:SF73">
    <property type="entry name" value="GLUTAREDOXIN-3"/>
    <property type="match status" value="1"/>
</dbReference>
<dbReference type="InterPro" id="IPR036249">
    <property type="entry name" value="Thioredoxin-like_sf"/>
</dbReference>
<sequence>MPTLIKDQKTFDEVIKEPNLSVIHFQAEWAEQCIQINDVLDALVKQSDFANIKFYSCPAEEKIDRIDGADVAKLTETIKLHKGVSENKTQSLDERLKSLINTSKVMLFMKGDRTTPRCGFSRKIIEILNDTGVTYETFDILQDEEVRQGLKTYSDWPTYPQLYVNGDLIGGLDIVKELLASGELPATLNG</sequence>
<dbReference type="Proteomes" id="UP000625711">
    <property type="component" value="Unassembled WGS sequence"/>
</dbReference>
<evidence type="ECO:0000259" key="4">
    <source>
        <dbReference type="Pfam" id="PF00462"/>
    </source>
</evidence>
<evidence type="ECO:0000256" key="1">
    <source>
        <dbReference type="ARBA" id="ARBA00022723"/>
    </source>
</evidence>
<dbReference type="CDD" id="cd03028">
    <property type="entry name" value="GRX_PICOT_like"/>
    <property type="match status" value="1"/>
</dbReference>
<accession>A0A834MN07</accession>
<organism evidence="5 6">
    <name type="scientific">Rhynchophorus ferrugineus</name>
    <name type="common">Red palm weevil</name>
    <name type="synonym">Curculio ferrugineus</name>
    <dbReference type="NCBI Taxonomy" id="354439"/>
    <lineage>
        <taxon>Eukaryota</taxon>
        <taxon>Metazoa</taxon>
        <taxon>Ecdysozoa</taxon>
        <taxon>Arthropoda</taxon>
        <taxon>Hexapoda</taxon>
        <taxon>Insecta</taxon>
        <taxon>Pterygota</taxon>
        <taxon>Neoptera</taxon>
        <taxon>Endopterygota</taxon>
        <taxon>Coleoptera</taxon>
        <taxon>Polyphaga</taxon>
        <taxon>Cucujiformia</taxon>
        <taxon>Curculionidae</taxon>
        <taxon>Dryophthorinae</taxon>
        <taxon>Rhynchophorus</taxon>
    </lineage>
</organism>
<proteinExistence type="predicted"/>
<dbReference type="Gene3D" id="3.40.30.10">
    <property type="entry name" value="Glutaredoxin"/>
    <property type="match status" value="2"/>
</dbReference>
<keyword evidence="2" id="KW-0408">Iron</keyword>
<dbReference type="NCBIfam" id="TIGR00365">
    <property type="entry name" value="Grx4 family monothiol glutaredoxin"/>
    <property type="match status" value="1"/>
</dbReference>
<keyword evidence="6" id="KW-1185">Reference proteome</keyword>
<dbReference type="AlphaFoldDB" id="A0A834MN07"/>
<dbReference type="GO" id="GO:0005829">
    <property type="term" value="C:cytosol"/>
    <property type="evidence" value="ECO:0007669"/>
    <property type="project" value="TreeGrafter"/>
</dbReference>
<dbReference type="InterPro" id="IPR033658">
    <property type="entry name" value="GRX_PICOT-like"/>
</dbReference>
<comment type="caution">
    <text evidence="5">The sequence shown here is derived from an EMBL/GenBank/DDBJ whole genome shotgun (WGS) entry which is preliminary data.</text>
</comment>
<dbReference type="OrthoDB" id="415696at2759"/>
<evidence type="ECO:0000313" key="6">
    <source>
        <dbReference type="Proteomes" id="UP000625711"/>
    </source>
</evidence>
<dbReference type="InterPro" id="IPR004480">
    <property type="entry name" value="Monothiol_GRX-rel"/>
</dbReference>
<dbReference type="InterPro" id="IPR002109">
    <property type="entry name" value="Glutaredoxin"/>
</dbReference>
<dbReference type="GO" id="GO:0006879">
    <property type="term" value="P:intracellular iron ion homeostasis"/>
    <property type="evidence" value="ECO:0007669"/>
    <property type="project" value="TreeGrafter"/>
</dbReference>
<gene>
    <name evidence="5" type="ORF">GWI33_004392</name>
</gene>
<dbReference type="FunFam" id="3.40.30.10:FF:000012">
    <property type="entry name" value="Monothiol glutaredoxin"/>
    <property type="match status" value="1"/>
</dbReference>
<evidence type="ECO:0000256" key="2">
    <source>
        <dbReference type="ARBA" id="ARBA00023004"/>
    </source>
</evidence>
<reference evidence="5" key="1">
    <citation type="submission" date="2020-08" db="EMBL/GenBank/DDBJ databases">
        <title>Genome sequencing and assembly of the red palm weevil Rhynchophorus ferrugineus.</title>
        <authorList>
            <person name="Dias G.B."/>
            <person name="Bergman C.M."/>
            <person name="Manee M."/>
        </authorList>
    </citation>
    <scope>NUCLEOTIDE SEQUENCE</scope>
    <source>
        <strain evidence="5">AA-2017</strain>
        <tissue evidence="5">Whole larva</tissue>
    </source>
</reference>
<evidence type="ECO:0000313" key="5">
    <source>
        <dbReference type="EMBL" id="KAF7286770.1"/>
    </source>
</evidence>
<feature type="domain" description="Glutaredoxin" evidence="4">
    <location>
        <begin position="105"/>
        <end position="169"/>
    </location>
</feature>
<evidence type="ECO:0000256" key="3">
    <source>
        <dbReference type="ARBA" id="ARBA00023014"/>
    </source>
</evidence>
<keyword evidence="1" id="KW-0479">Metal-binding</keyword>
<dbReference type="GO" id="GO:0046872">
    <property type="term" value="F:metal ion binding"/>
    <property type="evidence" value="ECO:0007669"/>
    <property type="project" value="UniProtKB-KW"/>
</dbReference>
<keyword evidence="3" id="KW-0411">Iron-sulfur</keyword>
<dbReference type="Pfam" id="PF00462">
    <property type="entry name" value="Glutaredoxin"/>
    <property type="match status" value="1"/>
</dbReference>